<sequence length="447" mass="50603">MKVAEELRIQLAQRMDYVKKIIIPAKTRASQEIHMNREEYLKHGAYLRLEITERTKLLKSQLDLTCEGILHELRDREDSDIKSLDSSVLATKEELKQISSLLFECDSAMREENDKLFVKSAQELIFKLSSVKIQNPFKPIRPPTFVTSDSINRNAIEKLYGYLQQDSSSALIETKKTLENRDLHNHVKVIIGHVTTLSLTNNDAAYCIRTLPNGHAWVGTGAQSVRLVNSKGDVFNEVFLDFYPYNLAILGNALLLSNGQTIKSIQDGEMTEFYNAAPFYCQGISRTRKNEILACLAKRNEGKILRLDASGKILQKIQFDANGHHLYRSPTKVSESPLNGDICVADSAENSVIVVDKEGNLRFTYRGLKGDTFSPFYVTHDSFGNILIGDNSHFRIHLVDQDGVFLQYILTVEDGLYSPWGLDVDENQSLWVGTLSSKIWMVEYIGQ</sequence>
<keyword evidence="3" id="KW-1185">Reference proteome</keyword>
<accession>K1QFK9</accession>
<dbReference type="PANTHER" id="PTHR24104">
    <property type="entry name" value="E3 UBIQUITIN-PROTEIN LIGASE NHLRC1-RELATED"/>
    <property type="match status" value="1"/>
</dbReference>
<name>K1QFK9_MAGGI</name>
<dbReference type="Gene3D" id="2.120.10.30">
    <property type="entry name" value="TolB, C-terminal domain"/>
    <property type="match status" value="1"/>
</dbReference>
<dbReference type="EnsemblMetazoa" id="G14338.3">
    <property type="protein sequence ID" value="G14338.3:cds"/>
    <property type="gene ID" value="G14338"/>
</dbReference>
<reference evidence="1" key="1">
    <citation type="journal article" date="2012" name="Nature">
        <title>The oyster genome reveals stress adaptation and complexity of shell formation.</title>
        <authorList>
            <person name="Zhang G."/>
            <person name="Fang X."/>
            <person name="Guo X."/>
            <person name="Li L."/>
            <person name="Luo R."/>
            <person name="Xu F."/>
            <person name="Yang P."/>
            <person name="Zhang L."/>
            <person name="Wang X."/>
            <person name="Qi H."/>
            <person name="Xiong Z."/>
            <person name="Que H."/>
            <person name="Xie Y."/>
            <person name="Holland P.W."/>
            <person name="Paps J."/>
            <person name="Zhu Y."/>
            <person name="Wu F."/>
            <person name="Chen Y."/>
            <person name="Wang J."/>
            <person name="Peng C."/>
            <person name="Meng J."/>
            <person name="Yang L."/>
            <person name="Liu J."/>
            <person name="Wen B."/>
            <person name="Zhang N."/>
            <person name="Huang Z."/>
            <person name="Zhu Q."/>
            <person name="Feng Y."/>
            <person name="Mount A."/>
            <person name="Hedgecock D."/>
            <person name="Xu Z."/>
            <person name="Liu Y."/>
            <person name="Domazet-Loso T."/>
            <person name="Du Y."/>
            <person name="Sun X."/>
            <person name="Zhang S."/>
            <person name="Liu B."/>
            <person name="Cheng P."/>
            <person name="Jiang X."/>
            <person name="Li J."/>
            <person name="Fan D."/>
            <person name="Wang W."/>
            <person name="Fu W."/>
            <person name="Wang T."/>
            <person name="Wang B."/>
            <person name="Zhang J."/>
            <person name="Peng Z."/>
            <person name="Li Y."/>
            <person name="Li N."/>
            <person name="Wang J."/>
            <person name="Chen M."/>
            <person name="He Y."/>
            <person name="Tan F."/>
            <person name="Song X."/>
            <person name="Zheng Q."/>
            <person name="Huang R."/>
            <person name="Yang H."/>
            <person name="Du X."/>
            <person name="Chen L."/>
            <person name="Yang M."/>
            <person name="Gaffney P.M."/>
            <person name="Wang S."/>
            <person name="Luo L."/>
            <person name="She Z."/>
            <person name="Ming Y."/>
            <person name="Huang W."/>
            <person name="Zhang S."/>
            <person name="Huang B."/>
            <person name="Zhang Y."/>
            <person name="Qu T."/>
            <person name="Ni P."/>
            <person name="Miao G."/>
            <person name="Wang J."/>
            <person name="Wang Q."/>
            <person name="Steinberg C.E."/>
            <person name="Wang H."/>
            <person name="Li N."/>
            <person name="Qian L."/>
            <person name="Zhang G."/>
            <person name="Li Y."/>
            <person name="Yang H."/>
            <person name="Liu X."/>
            <person name="Wang J."/>
            <person name="Yin Y."/>
            <person name="Wang J."/>
        </authorList>
    </citation>
    <scope>NUCLEOTIDE SEQUENCE [LARGE SCALE GENOMIC DNA]</scope>
    <source>
        <strain evidence="1">05x7-T-G4-1.051#20</strain>
    </source>
</reference>
<dbReference type="EnsemblMetazoa" id="G14338.2">
    <property type="protein sequence ID" value="G14338.2:cds"/>
    <property type="gene ID" value="G14338"/>
</dbReference>
<proteinExistence type="predicted"/>
<dbReference type="SUPFAM" id="SSF63829">
    <property type="entry name" value="Calcium-dependent phosphotriesterase"/>
    <property type="match status" value="1"/>
</dbReference>
<reference evidence="2" key="2">
    <citation type="submission" date="2022-08" db="UniProtKB">
        <authorList>
            <consortium name="EnsemblMetazoa"/>
        </authorList>
    </citation>
    <scope>IDENTIFICATION</scope>
    <source>
        <strain evidence="2">05x7-T-G4-1.051#20</strain>
    </source>
</reference>
<gene>
    <name evidence="1" type="ORF">CGI_10001590</name>
</gene>
<dbReference type="HOGENOM" id="CLU_007742_5_0_1"/>
<evidence type="ECO:0000313" key="3">
    <source>
        <dbReference type="Proteomes" id="UP000005408"/>
    </source>
</evidence>
<protein>
    <submittedName>
        <fullName evidence="1 2">Tripartite motif-containing protein 2</fullName>
    </submittedName>
</protein>
<dbReference type="EnsemblMetazoa" id="G14338.4">
    <property type="protein sequence ID" value="G14338.4:cds"/>
    <property type="gene ID" value="G14338"/>
</dbReference>
<evidence type="ECO:0000313" key="2">
    <source>
        <dbReference type="EnsemblMetazoa" id="G14338.1:cds"/>
    </source>
</evidence>
<dbReference type="EMBL" id="JH817506">
    <property type="protein sequence ID" value="EKC32658.1"/>
    <property type="molecule type" value="Genomic_DNA"/>
</dbReference>
<dbReference type="InterPro" id="IPR050952">
    <property type="entry name" value="TRIM-NHL_E3_ligases"/>
</dbReference>
<dbReference type="EnsemblMetazoa" id="G14338.1">
    <property type="protein sequence ID" value="G14338.1:cds"/>
    <property type="gene ID" value="G14338"/>
</dbReference>
<dbReference type="AlphaFoldDB" id="K1QFK9"/>
<organism evidence="1">
    <name type="scientific">Magallana gigas</name>
    <name type="common">Pacific oyster</name>
    <name type="synonym">Crassostrea gigas</name>
    <dbReference type="NCBI Taxonomy" id="29159"/>
    <lineage>
        <taxon>Eukaryota</taxon>
        <taxon>Metazoa</taxon>
        <taxon>Spiralia</taxon>
        <taxon>Lophotrochozoa</taxon>
        <taxon>Mollusca</taxon>
        <taxon>Bivalvia</taxon>
        <taxon>Autobranchia</taxon>
        <taxon>Pteriomorphia</taxon>
        <taxon>Ostreida</taxon>
        <taxon>Ostreoidea</taxon>
        <taxon>Ostreidae</taxon>
        <taxon>Magallana</taxon>
    </lineage>
</organism>
<dbReference type="InterPro" id="IPR011042">
    <property type="entry name" value="6-blade_b-propeller_TolB-like"/>
</dbReference>
<dbReference type="Proteomes" id="UP000005408">
    <property type="component" value="Unassembled WGS sequence"/>
</dbReference>
<evidence type="ECO:0000313" key="1">
    <source>
        <dbReference type="EMBL" id="EKC32658.1"/>
    </source>
</evidence>